<dbReference type="Gene3D" id="3.90.79.10">
    <property type="entry name" value="Nucleoside Triphosphate Pyrophosphohydrolase"/>
    <property type="match status" value="1"/>
</dbReference>
<dbReference type="Proteomes" id="UP001595713">
    <property type="component" value="Unassembled WGS sequence"/>
</dbReference>
<dbReference type="Gene3D" id="1.20.58.220">
    <property type="entry name" value="Phosphate transport system protein phou homolog 2, domain 2"/>
    <property type="match status" value="1"/>
</dbReference>
<dbReference type="PROSITE" id="PS51462">
    <property type="entry name" value="NUDIX"/>
    <property type="match status" value="1"/>
</dbReference>
<comment type="similarity">
    <text evidence="1">Belongs to the UPF0111 family.</text>
</comment>
<evidence type="ECO:0000256" key="1">
    <source>
        <dbReference type="ARBA" id="ARBA00008591"/>
    </source>
</evidence>
<dbReference type="InterPro" id="IPR038078">
    <property type="entry name" value="PhoU-like_sf"/>
</dbReference>
<dbReference type="Pfam" id="PF00293">
    <property type="entry name" value="NUDIX"/>
    <property type="match status" value="1"/>
</dbReference>
<dbReference type="PANTHER" id="PTHR37298:SF1">
    <property type="entry name" value="UPF0111 PROTEIN YKAA"/>
    <property type="match status" value="1"/>
</dbReference>
<evidence type="ECO:0000313" key="3">
    <source>
        <dbReference type="EMBL" id="MFC3580961.1"/>
    </source>
</evidence>
<protein>
    <submittedName>
        <fullName evidence="3">DUF47 family protein</fullName>
    </submittedName>
</protein>
<dbReference type="InterPro" id="IPR015797">
    <property type="entry name" value="NUDIX_hydrolase-like_dom_sf"/>
</dbReference>
<accession>A0ABV7SXV7</accession>
<dbReference type="Pfam" id="PF01865">
    <property type="entry name" value="PhoU_div"/>
    <property type="match status" value="1"/>
</dbReference>
<organism evidence="3 4">
    <name type="scientific">Sphingomonas hylomeconis</name>
    <dbReference type="NCBI Taxonomy" id="1395958"/>
    <lineage>
        <taxon>Bacteria</taxon>
        <taxon>Pseudomonadati</taxon>
        <taxon>Pseudomonadota</taxon>
        <taxon>Alphaproteobacteria</taxon>
        <taxon>Sphingomonadales</taxon>
        <taxon>Sphingomonadaceae</taxon>
        <taxon>Sphingomonas</taxon>
    </lineage>
</organism>
<gene>
    <name evidence="3" type="ORF">ACFONA_12365</name>
</gene>
<dbReference type="EMBL" id="JBHRXP010000007">
    <property type="protein sequence ID" value="MFC3580961.1"/>
    <property type="molecule type" value="Genomic_DNA"/>
</dbReference>
<dbReference type="PANTHER" id="PTHR37298">
    <property type="entry name" value="UPF0111 PROTEIN YKAA"/>
    <property type="match status" value="1"/>
</dbReference>
<evidence type="ECO:0000313" key="4">
    <source>
        <dbReference type="Proteomes" id="UP001595713"/>
    </source>
</evidence>
<dbReference type="SUPFAM" id="SSF55811">
    <property type="entry name" value="Nudix"/>
    <property type="match status" value="1"/>
</dbReference>
<proteinExistence type="inferred from homology"/>
<reference evidence="4" key="1">
    <citation type="journal article" date="2019" name="Int. J. Syst. Evol. Microbiol.">
        <title>The Global Catalogue of Microorganisms (GCM) 10K type strain sequencing project: providing services to taxonomists for standard genome sequencing and annotation.</title>
        <authorList>
            <consortium name="The Broad Institute Genomics Platform"/>
            <consortium name="The Broad Institute Genome Sequencing Center for Infectious Disease"/>
            <person name="Wu L."/>
            <person name="Ma J."/>
        </authorList>
    </citation>
    <scope>NUCLEOTIDE SEQUENCE [LARGE SCALE GENOMIC DNA]</scope>
    <source>
        <strain evidence="4">KCTC 42739</strain>
    </source>
</reference>
<dbReference type="InterPro" id="IPR018445">
    <property type="entry name" value="Put_Phosphate_transp_reg"/>
</dbReference>
<dbReference type="InterPro" id="IPR000086">
    <property type="entry name" value="NUDIX_hydrolase_dom"/>
</dbReference>
<sequence length="393" mass="43585">MQRRCFAAIDATDSNWTRPIRQIAALPYRTAGTATDATVRVMLVTSRGTGRWVIPKGNIDAGMAPHAAAAGEAEEEAGVCGAVCPTRLGSYRYRKRRSNGASLMVDVDVFPLAVTRELDSWKEQEQRERRWFSLAEAAAAVDEPDLRDLIRSFATAEFTAAARRTTMLGTVAERSKVGSMFAWFQRLLPKTGNFFEMFEAHARTIVAAADATARMLEGGAAAPDHIREIIEREHDADEITRNVLQTVRKTFLTPFDRAAITSLIGAMDDTVDEMQAAAQAIDLYDVTDISPEMKDMAAIIVDAARVASEAMPLLRDVARNGERLHELTERLVRMESHADEIHAAGLKRSLQEHGTSDTLRFVIDREIYKHLERIVDAFEDVADEIDGIVIDHS</sequence>
<name>A0ABV7SXV7_9SPHN</name>
<feature type="domain" description="Nudix hydrolase" evidence="2">
    <location>
        <begin position="18"/>
        <end position="154"/>
    </location>
</feature>
<dbReference type="CDD" id="cd04666">
    <property type="entry name" value="NUDIX_DIPP2_like_Nudt4"/>
    <property type="match status" value="1"/>
</dbReference>
<comment type="caution">
    <text evidence="3">The sequence shown here is derived from an EMBL/GenBank/DDBJ whole genome shotgun (WGS) entry which is preliminary data.</text>
</comment>
<evidence type="ECO:0000259" key="2">
    <source>
        <dbReference type="PROSITE" id="PS51462"/>
    </source>
</evidence>
<dbReference type="InterPro" id="IPR047198">
    <property type="entry name" value="DDP-like_NUDIX"/>
</dbReference>
<dbReference type="InterPro" id="IPR052912">
    <property type="entry name" value="UPF0111_domain"/>
</dbReference>
<dbReference type="RefSeq" id="WP_261294336.1">
    <property type="nucleotide sequence ID" value="NZ_JANQBK010000006.1"/>
</dbReference>
<keyword evidence="4" id="KW-1185">Reference proteome</keyword>